<evidence type="ECO:0000256" key="8">
    <source>
        <dbReference type="PROSITE-ProRule" id="PRU00703"/>
    </source>
</evidence>
<dbReference type="Pfam" id="PF03448">
    <property type="entry name" value="MgtE_N"/>
    <property type="match status" value="1"/>
</dbReference>
<dbReference type="SMART" id="SM00116">
    <property type="entry name" value="CBS"/>
    <property type="match status" value="2"/>
</dbReference>
<feature type="domain" description="CBS" evidence="10">
    <location>
        <begin position="201"/>
        <end position="257"/>
    </location>
</feature>
<feature type="transmembrane region" description="Helical" evidence="9">
    <location>
        <begin position="423"/>
        <end position="446"/>
    </location>
</feature>
<dbReference type="SMART" id="SM00924">
    <property type="entry name" value="MgtE_N"/>
    <property type="match status" value="1"/>
</dbReference>
<name>A0AA46AES4_9BACL</name>
<dbReference type="PANTHER" id="PTHR43773">
    <property type="entry name" value="MAGNESIUM TRANSPORTER MGTE"/>
    <property type="match status" value="1"/>
</dbReference>
<evidence type="ECO:0000256" key="7">
    <source>
        <dbReference type="ARBA" id="ARBA00023136"/>
    </source>
</evidence>
<dbReference type="CDD" id="cd04606">
    <property type="entry name" value="CBS_pair_Mg_transporter"/>
    <property type="match status" value="1"/>
</dbReference>
<evidence type="ECO:0000256" key="4">
    <source>
        <dbReference type="ARBA" id="ARBA00022692"/>
    </source>
</evidence>
<feature type="transmembrane region" description="Helical" evidence="9">
    <location>
        <begin position="286"/>
        <end position="304"/>
    </location>
</feature>
<dbReference type="Gene3D" id="3.10.580.10">
    <property type="entry name" value="CBS-domain"/>
    <property type="match status" value="1"/>
</dbReference>
<comment type="function">
    <text evidence="9">Acts as a magnesium transporter.</text>
</comment>
<dbReference type="InterPro" id="IPR006667">
    <property type="entry name" value="SLC41_membr_dom"/>
</dbReference>
<dbReference type="InterPro" id="IPR006668">
    <property type="entry name" value="Mg_transptr_MgtE_intracell_dom"/>
</dbReference>
<comment type="caution">
    <text evidence="9">Lacks conserved residue(s) required for the propagation of feature annotation.</text>
</comment>
<dbReference type="Gene3D" id="1.25.60.10">
    <property type="entry name" value="MgtE N-terminal domain-like"/>
    <property type="match status" value="1"/>
</dbReference>
<comment type="subcellular location">
    <subcellularLocation>
        <location evidence="9">Cell membrane</location>
        <topology evidence="9">Multi-pass membrane protein</topology>
    </subcellularLocation>
    <subcellularLocation>
        <location evidence="1">Membrane</location>
        <topology evidence="1">Multi-pass membrane protein</topology>
    </subcellularLocation>
</comment>
<dbReference type="InterPro" id="IPR038076">
    <property type="entry name" value="MgtE_N_sf"/>
</dbReference>
<dbReference type="Pfam" id="PF01769">
    <property type="entry name" value="MgtE"/>
    <property type="match status" value="1"/>
</dbReference>
<dbReference type="Proteomes" id="UP001157946">
    <property type="component" value="Unassembled WGS sequence"/>
</dbReference>
<dbReference type="InterPro" id="IPR046342">
    <property type="entry name" value="CBS_dom_sf"/>
</dbReference>
<gene>
    <name evidence="11" type="ORF">SAMN06265361_102565</name>
</gene>
<dbReference type="Gene3D" id="1.10.357.20">
    <property type="entry name" value="SLC41 divalent cation transporters, integral membrane domain"/>
    <property type="match status" value="1"/>
</dbReference>
<dbReference type="RefSeq" id="WP_189318874.1">
    <property type="nucleotide sequence ID" value="NZ_FXTU01000002.1"/>
</dbReference>
<feature type="domain" description="CBS" evidence="10">
    <location>
        <begin position="137"/>
        <end position="199"/>
    </location>
</feature>
<comment type="subunit">
    <text evidence="9">Homodimer.</text>
</comment>
<comment type="caution">
    <text evidence="11">The sequence shown here is derived from an EMBL/GenBank/DDBJ whole genome shotgun (WGS) entry which is preliminary data.</text>
</comment>
<evidence type="ECO:0000256" key="9">
    <source>
        <dbReference type="RuleBase" id="RU362011"/>
    </source>
</evidence>
<keyword evidence="9" id="KW-1003">Cell membrane</keyword>
<dbReference type="PROSITE" id="PS51371">
    <property type="entry name" value="CBS"/>
    <property type="match status" value="2"/>
</dbReference>
<dbReference type="Pfam" id="PF00571">
    <property type="entry name" value="CBS"/>
    <property type="match status" value="2"/>
</dbReference>
<dbReference type="GO" id="GO:0005886">
    <property type="term" value="C:plasma membrane"/>
    <property type="evidence" value="ECO:0007669"/>
    <property type="project" value="UniProtKB-SubCell"/>
</dbReference>
<dbReference type="EMBL" id="FXTU01000002">
    <property type="protein sequence ID" value="SMP14285.1"/>
    <property type="molecule type" value="Genomic_DNA"/>
</dbReference>
<keyword evidence="8" id="KW-0129">CBS domain</keyword>
<evidence type="ECO:0000256" key="3">
    <source>
        <dbReference type="ARBA" id="ARBA00022448"/>
    </source>
</evidence>
<dbReference type="AlphaFoldDB" id="A0AA46AES4"/>
<feature type="transmembrane region" description="Helical" evidence="9">
    <location>
        <begin position="358"/>
        <end position="380"/>
    </location>
</feature>
<evidence type="ECO:0000256" key="1">
    <source>
        <dbReference type="ARBA" id="ARBA00004141"/>
    </source>
</evidence>
<evidence type="ECO:0000256" key="5">
    <source>
        <dbReference type="ARBA" id="ARBA00022842"/>
    </source>
</evidence>
<feature type="transmembrane region" description="Helical" evidence="9">
    <location>
        <begin position="386"/>
        <end position="411"/>
    </location>
</feature>
<evidence type="ECO:0000313" key="11">
    <source>
        <dbReference type="EMBL" id="SMP14285.1"/>
    </source>
</evidence>
<keyword evidence="5 9" id="KW-0460">Magnesium</keyword>
<dbReference type="NCBIfam" id="TIGR00400">
    <property type="entry name" value="mgtE"/>
    <property type="match status" value="1"/>
</dbReference>
<keyword evidence="3 9" id="KW-0813">Transport</keyword>
<accession>A0AA46AES4</accession>
<comment type="similarity">
    <text evidence="2 9">Belongs to the SLC41A transporter family.</text>
</comment>
<proteinExistence type="inferred from homology"/>
<dbReference type="GO" id="GO:0046872">
    <property type="term" value="F:metal ion binding"/>
    <property type="evidence" value="ECO:0007669"/>
    <property type="project" value="UniProtKB-KW"/>
</dbReference>
<dbReference type="SUPFAM" id="SSF54631">
    <property type="entry name" value="CBS-domain pair"/>
    <property type="match status" value="1"/>
</dbReference>
<keyword evidence="7 9" id="KW-0472">Membrane</keyword>
<keyword evidence="12" id="KW-1185">Reference proteome</keyword>
<dbReference type="GO" id="GO:0015095">
    <property type="term" value="F:magnesium ion transmembrane transporter activity"/>
    <property type="evidence" value="ECO:0007669"/>
    <property type="project" value="UniProtKB-UniRule"/>
</dbReference>
<dbReference type="PANTHER" id="PTHR43773:SF1">
    <property type="entry name" value="MAGNESIUM TRANSPORTER MGTE"/>
    <property type="match status" value="1"/>
</dbReference>
<sequence>MNKGAQESERLLNHLRRKDKAAFRLLVEEMQPYDLEQFFLRLNEFERRRFLYLLETEEVATLLEECDLHTQRHIINSLGKHQIADVLALMSRDDVVDLLGSMESAERTNLLTQMEHREAAKVRALLDYPEDSAGGLMTDEFVSIHPKASVQDAVSLLRRKAEESETIYYLYVQQADGTLVGVLSLRELILAEPDQSIEEIMVERVISVPVNMDQEEVARIMSRYHFLALPVIDPARRLLGIVTVDDIIDVLIQEAEEDIQHLSGLTSGLDEQAVSSWRSAQKRIPWLMLLLAIGLATANLINLFQPTIAAVPALTAFMPMVAGMTGNAATQSLALIIQRLPHERTGVSFVAKMLKQEGLAGLLVSMVCSFLFVLLVALAFHQPRLGLVIGGAMFATLLLGTLIGTLIPLLLNRMNIDPTAASGPVITTLNDILSLLIYFGLATLFIDQLTHP</sequence>
<keyword evidence="6 9" id="KW-1133">Transmembrane helix</keyword>
<evidence type="ECO:0000256" key="6">
    <source>
        <dbReference type="ARBA" id="ARBA00022989"/>
    </source>
</evidence>
<dbReference type="InterPro" id="IPR000644">
    <property type="entry name" value="CBS_dom"/>
</dbReference>
<dbReference type="SUPFAM" id="SSF161093">
    <property type="entry name" value="MgtE membrane domain-like"/>
    <property type="match status" value="1"/>
</dbReference>
<dbReference type="InterPro" id="IPR036739">
    <property type="entry name" value="SLC41_membr_dom_sf"/>
</dbReference>
<keyword evidence="9" id="KW-0479">Metal-binding</keyword>
<reference evidence="11" key="1">
    <citation type="submission" date="2017-05" db="EMBL/GenBank/DDBJ databases">
        <authorList>
            <person name="Varghese N."/>
            <person name="Submissions S."/>
        </authorList>
    </citation>
    <scope>NUCLEOTIDE SEQUENCE</scope>
    <source>
        <strain evidence="11">DSM 45262</strain>
    </source>
</reference>
<organism evidence="11 12">
    <name type="scientific">Laceyella tengchongensis</name>
    <dbReference type="NCBI Taxonomy" id="574699"/>
    <lineage>
        <taxon>Bacteria</taxon>
        <taxon>Bacillati</taxon>
        <taxon>Bacillota</taxon>
        <taxon>Bacilli</taxon>
        <taxon>Bacillales</taxon>
        <taxon>Thermoactinomycetaceae</taxon>
        <taxon>Laceyella</taxon>
    </lineage>
</organism>
<dbReference type="SUPFAM" id="SSF158791">
    <property type="entry name" value="MgtE N-terminal domain-like"/>
    <property type="match status" value="1"/>
</dbReference>
<keyword evidence="4 9" id="KW-0812">Transmembrane</keyword>
<evidence type="ECO:0000259" key="10">
    <source>
        <dbReference type="PROSITE" id="PS51371"/>
    </source>
</evidence>
<protein>
    <recommendedName>
        <fullName evidence="9">Magnesium transporter MgtE</fullName>
    </recommendedName>
</protein>
<evidence type="ECO:0000313" key="12">
    <source>
        <dbReference type="Proteomes" id="UP001157946"/>
    </source>
</evidence>
<dbReference type="InterPro" id="IPR006669">
    <property type="entry name" value="MgtE_transporter"/>
</dbReference>
<evidence type="ECO:0000256" key="2">
    <source>
        <dbReference type="ARBA" id="ARBA00009749"/>
    </source>
</evidence>